<sequence length="814" mass="89511">MSHPTRGTGAGRGAPKGNATGRGGSKASTPIPGARAASAPTIPPQQIASNSNLEIADTSHDDLYADPSGSAQPSNIPLPQGSPTAEDVARDKGKGREVETATPHSAGLSANTINSATLPAILKGREDSQSGVLQLDFQLKQIELELKKKRDLKKHFDNQIYDYQALRPGEYEKHMASLLGDNWRQLVPSVPPPRDDSRTIIHDLSMRAQPGNESPGSSSSRTSRNSRKSRGRSLPRSAEWRSPSPAKNPTTGHDITFDDLDVLQAAADNTDYRNEVDHPDENLMMAILRMNKSDWVDSKSYQELARLSFKVDSDIADTPDLRQKLFDISCIVVHPNAKTMSYENRRELLKDAYLTGTAYAKIASEQLKQRNSQLRVPHSRNDSPQSQSSRSRRNTREVKTSTPNRAIGNDRLTEEPLTSAIRARESTNTAREETAGSLRYFPRFASVNPQLPSIKIEGDHHQYLPDPHAGIAAYPQSRPSIDRRGVLPSSMGPNIPGVRSSSTGPQTGIINAPHAISQVPYVPPTNNERFSITPMIRSAPAGQGGYTHPGQRGYIKTDIQYNHPSDSANALVDGMDPPQGDKPAPMLDAPFWDATDPSLPKIVQIIRRAWNTNRLQIPTKSALATVGIKLEAGKSYSGEDDPERFEAMLVNMIALLESYNLMGPHSMDEQIRIYATKLSGDAEEFYRKELMPQKGYGTIFTLESVALSLYNRFITPTGLMKASVEFNSLRQGADSVLKFYGKLTQAAKSMSEPPAEITIRHRFMVGIDPAIRNAMALIGMNEYHSDSKQLLEAATRIDESRRMIPQSRPSTSQS</sequence>
<reference evidence="2 3" key="1">
    <citation type="journal article" date="2016" name="Mol. Biol. Evol.">
        <title>Comparative Genomics of Early-Diverging Mushroom-Forming Fungi Provides Insights into the Origins of Lignocellulose Decay Capabilities.</title>
        <authorList>
            <person name="Nagy L.G."/>
            <person name="Riley R."/>
            <person name="Tritt A."/>
            <person name="Adam C."/>
            <person name="Daum C."/>
            <person name="Floudas D."/>
            <person name="Sun H."/>
            <person name="Yadav J.S."/>
            <person name="Pangilinan J."/>
            <person name="Larsson K.H."/>
            <person name="Matsuura K."/>
            <person name="Barry K."/>
            <person name="Labutti K."/>
            <person name="Kuo R."/>
            <person name="Ohm R.A."/>
            <person name="Bhattacharya S.S."/>
            <person name="Shirouzu T."/>
            <person name="Yoshinaga Y."/>
            <person name="Martin F.M."/>
            <person name="Grigoriev I.V."/>
            <person name="Hibbett D.S."/>
        </authorList>
    </citation>
    <scope>NUCLEOTIDE SEQUENCE [LARGE SCALE GENOMIC DNA]</scope>
    <source>
        <strain evidence="2 3">HHB10207 ss-3</strain>
    </source>
</reference>
<proteinExistence type="predicted"/>
<gene>
    <name evidence="2" type="ORF">SISSUDRAFT_1065647</name>
</gene>
<feature type="compositionally biased region" description="Basic residues" evidence="1">
    <location>
        <begin position="224"/>
        <end position="233"/>
    </location>
</feature>
<keyword evidence="3" id="KW-1185">Reference proteome</keyword>
<name>A0A165Z7G9_9AGAM</name>
<feature type="compositionally biased region" description="Basic and acidic residues" evidence="1">
    <location>
        <begin position="422"/>
        <end position="434"/>
    </location>
</feature>
<feature type="compositionally biased region" description="Polar residues" evidence="1">
    <location>
        <begin position="44"/>
        <end position="53"/>
    </location>
</feature>
<accession>A0A165Z7G9</accession>
<feature type="region of interest" description="Disordered" evidence="1">
    <location>
        <begin position="1"/>
        <end position="109"/>
    </location>
</feature>
<dbReference type="STRING" id="1314776.A0A165Z7G9"/>
<dbReference type="OrthoDB" id="3060267at2759"/>
<organism evidence="2 3">
    <name type="scientific">Sistotremastrum suecicum HHB10207 ss-3</name>
    <dbReference type="NCBI Taxonomy" id="1314776"/>
    <lineage>
        <taxon>Eukaryota</taxon>
        <taxon>Fungi</taxon>
        <taxon>Dikarya</taxon>
        <taxon>Basidiomycota</taxon>
        <taxon>Agaricomycotina</taxon>
        <taxon>Agaricomycetes</taxon>
        <taxon>Sistotremastrales</taxon>
        <taxon>Sistotremastraceae</taxon>
        <taxon>Sistotremastrum</taxon>
    </lineage>
</organism>
<feature type="region of interest" description="Disordered" evidence="1">
    <location>
        <begin position="368"/>
        <end position="434"/>
    </location>
</feature>
<feature type="compositionally biased region" description="Low complexity" evidence="1">
    <location>
        <begin position="214"/>
        <end position="223"/>
    </location>
</feature>
<dbReference type="EMBL" id="KV428204">
    <property type="protein sequence ID" value="KZT34020.1"/>
    <property type="molecule type" value="Genomic_DNA"/>
</dbReference>
<evidence type="ECO:0000313" key="3">
    <source>
        <dbReference type="Proteomes" id="UP000076798"/>
    </source>
</evidence>
<dbReference type="AlphaFoldDB" id="A0A165Z7G9"/>
<feature type="compositionally biased region" description="Polar residues" evidence="1">
    <location>
        <begin position="69"/>
        <end position="83"/>
    </location>
</feature>
<feature type="compositionally biased region" description="Gly residues" evidence="1">
    <location>
        <begin position="8"/>
        <end position="24"/>
    </location>
</feature>
<evidence type="ECO:0000313" key="2">
    <source>
        <dbReference type="EMBL" id="KZT34020.1"/>
    </source>
</evidence>
<evidence type="ECO:0000256" key="1">
    <source>
        <dbReference type="SAM" id="MobiDB-lite"/>
    </source>
</evidence>
<feature type="region of interest" description="Disordered" evidence="1">
    <location>
        <begin position="205"/>
        <end position="255"/>
    </location>
</feature>
<feature type="compositionally biased region" description="Basic and acidic residues" evidence="1">
    <location>
        <begin position="87"/>
        <end position="99"/>
    </location>
</feature>
<dbReference type="Proteomes" id="UP000076798">
    <property type="component" value="Unassembled WGS sequence"/>
</dbReference>
<protein>
    <submittedName>
        <fullName evidence="2">Uncharacterized protein</fullName>
    </submittedName>
</protein>